<dbReference type="OMA" id="LCHEQMR"/>
<sequence length="1134" mass="134689">MDPSSYKNFPVFYLKKEDPKNVENNNFTPNLNELEEYINSCFNFLPYEELIVDNKRKFTVEGLCHFFVFYNCDKLICSIIEKQCKIKTLLFFNHLDVKIENKCFKNGEHFLKHFVQIWNNFSIVIVHLEDLLKSFKMYNKITLSNFECPSYIFNTLWKKYINTFTYVKIILIRSACDYLKYDKIFCESKFYEYICLNINEEDSECKEVEYERGVPFSTPKEEEKDKSNGNLNSTGLNDFQYAHTIVSMDNPFKIEKNMNNDYTNTNSYDNLKRYSVSFKMEEDERGNFCENTSEQKKVRDGTQKGDINEGYCVSSPFLMNIDNGIENGKNDSEHSNIISNVLNNGNDMRKDKTDNIKNIDDKLVTAGLKIINMLDIYDEFEESYKKDTYYYYHEKIKTLVMNGGSTSRKDICPDFEMNIHNLPTEIENCLCHEQIRCRKFFKEETEISILKKLKEILIVRYKDILFKDTHIKHYIMNEKYDCLRVLYLFSLHLNTTEHFCNIFFNTAEEIGVDIIKDVIKSRNTLNMLYDSLIRLVNYKLNIDRIIIISFRYSSYFTKKWKEVFEHFLNKGTHAESYMPVILSIYLNNLMVMYNAGLKKLRKYYIINKQFKKGRNKKNCALFEKNWKSFCNESLIEGMELESTISTDSDTVLLMKKYLKKKKKKKKFTHSDELLHMRRMTQSDEGTHRKYYDETFFEKNDKQDYIRNSDGESSCSSVDKNILVHSKKIENLFKKYHDIGKYIMNIITIILSLFKYLSDKEKFEKYYRIFMCKRLINDKNFNIVLDIKIFKTLKKECGPQFTKKIETILKDMKISSKGMHEFYKEYPHNGIRLLKKKQYSVNVIFNDAWDYNKIDNDNIIYPQIIKLCNDYFCKYYAHANKARNIKFLPLYGLCTLKVNFERIKKKKYSNSDNNPLASQDPCEDILQSATGSTLEKNGELIENLNCNAPSLDKDDHNYNDNYNNKKRKFHFTVTTLQATVLLLFNEKYEYSTYELANLTNFPKNNLIEHLQAIYNGEDTNILIYDKVNEIFKLNLCFKANNKYLIVNYLDQTYMDNTAIPALTQEDDEFEDRSLHIDAAIVKLLKSCGKSSEREIYSYVHQKVNSISNEQIKNRLTSLLNREYISFQNNSYFYEL</sequence>
<evidence type="ECO:0000256" key="2">
    <source>
        <dbReference type="PROSITE-ProRule" id="PRU00330"/>
    </source>
</evidence>
<evidence type="ECO:0000313" key="6">
    <source>
        <dbReference type="Proteomes" id="UP000195521"/>
    </source>
</evidence>
<dbReference type="PANTHER" id="PTHR11932">
    <property type="entry name" value="CULLIN"/>
    <property type="match status" value="1"/>
</dbReference>
<dbReference type="GeneID" id="39748462"/>
<organism evidence="5 6">
    <name type="scientific">Plasmodium gonderi</name>
    <dbReference type="NCBI Taxonomy" id="77519"/>
    <lineage>
        <taxon>Eukaryota</taxon>
        <taxon>Sar</taxon>
        <taxon>Alveolata</taxon>
        <taxon>Apicomplexa</taxon>
        <taxon>Aconoidasida</taxon>
        <taxon>Haemosporida</taxon>
        <taxon>Plasmodiidae</taxon>
        <taxon>Plasmodium</taxon>
        <taxon>Plasmodium (Plasmodium)</taxon>
    </lineage>
</organism>
<dbReference type="InterPro" id="IPR036388">
    <property type="entry name" value="WH-like_DNA-bd_sf"/>
</dbReference>
<dbReference type="Pfam" id="PF00888">
    <property type="entry name" value="Cullin"/>
    <property type="match status" value="1"/>
</dbReference>
<dbReference type="InterPro" id="IPR045093">
    <property type="entry name" value="Cullin"/>
</dbReference>
<dbReference type="SUPFAM" id="SSF75632">
    <property type="entry name" value="Cullin homology domain"/>
    <property type="match status" value="1"/>
</dbReference>
<dbReference type="Pfam" id="PF26557">
    <property type="entry name" value="Cullin_AB"/>
    <property type="match status" value="1"/>
</dbReference>
<gene>
    <name evidence="5" type="ORF">PGO_111830</name>
</gene>
<dbReference type="GO" id="GO:0031625">
    <property type="term" value="F:ubiquitin protein ligase binding"/>
    <property type="evidence" value="ECO:0007669"/>
    <property type="project" value="InterPro"/>
</dbReference>
<dbReference type="GO" id="GO:0006511">
    <property type="term" value="P:ubiquitin-dependent protein catabolic process"/>
    <property type="evidence" value="ECO:0007669"/>
    <property type="project" value="InterPro"/>
</dbReference>
<name>A0A1Y1JMV8_PLAGO</name>
<dbReference type="EMBL" id="BDQF01000012">
    <property type="protein sequence ID" value="GAW81733.1"/>
    <property type="molecule type" value="Genomic_DNA"/>
</dbReference>
<dbReference type="OrthoDB" id="27073at2759"/>
<accession>A0A1Y1JMV8</accession>
<keyword evidence="6" id="KW-1185">Reference proteome</keyword>
<evidence type="ECO:0000259" key="4">
    <source>
        <dbReference type="PROSITE" id="PS50069"/>
    </source>
</evidence>
<dbReference type="SMART" id="SM00884">
    <property type="entry name" value="Cullin_Nedd8"/>
    <property type="match status" value="1"/>
</dbReference>
<dbReference type="SMART" id="SM00182">
    <property type="entry name" value="CULLIN"/>
    <property type="match status" value="1"/>
</dbReference>
<dbReference type="InterPro" id="IPR036317">
    <property type="entry name" value="Cullin_homology_sf"/>
</dbReference>
<dbReference type="InterPro" id="IPR016158">
    <property type="entry name" value="Cullin_homology"/>
</dbReference>
<dbReference type="InterPro" id="IPR036390">
    <property type="entry name" value="WH_DNA-bd_sf"/>
</dbReference>
<evidence type="ECO:0000313" key="5">
    <source>
        <dbReference type="EMBL" id="GAW81733.1"/>
    </source>
</evidence>
<dbReference type="Proteomes" id="UP000195521">
    <property type="component" value="Unassembled WGS sequence"/>
</dbReference>
<dbReference type="PROSITE" id="PS50069">
    <property type="entry name" value="CULLIN_2"/>
    <property type="match status" value="1"/>
</dbReference>
<feature type="domain" description="Cullin family profile" evidence="4">
    <location>
        <begin position="719"/>
        <end position="1013"/>
    </location>
</feature>
<dbReference type="InterPro" id="IPR019559">
    <property type="entry name" value="Cullin_neddylation_domain"/>
</dbReference>
<protein>
    <recommendedName>
        <fullName evidence="4">Cullin family profile domain-containing protein</fullName>
    </recommendedName>
</protein>
<dbReference type="Gene3D" id="3.30.230.130">
    <property type="entry name" value="Cullin, Chain C, Domain 2"/>
    <property type="match status" value="1"/>
</dbReference>
<proteinExistence type="inferred from homology"/>
<dbReference type="InterPro" id="IPR001373">
    <property type="entry name" value="Cullin_N"/>
</dbReference>
<evidence type="ECO:0000256" key="1">
    <source>
        <dbReference type="ARBA" id="ARBA00006019"/>
    </source>
</evidence>
<dbReference type="Gene3D" id="1.20.1310.10">
    <property type="entry name" value="Cullin Repeats"/>
    <property type="match status" value="3"/>
</dbReference>
<comment type="caution">
    <text evidence="5">The sequence shown here is derived from an EMBL/GenBank/DDBJ whole genome shotgun (WGS) entry which is preliminary data.</text>
</comment>
<evidence type="ECO:0000256" key="3">
    <source>
        <dbReference type="RuleBase" id="RU003829"/>
    </source>
</evidence>
<dbReference type="AlphaFoldDB" id="A0A1Y1JMV8"/>
<comment type="similarity">
    <text evidence="1 2 3">Belongs to the cullin family.</text>
</comment>
<dbReference type="InterPro" id="IPR016159">
    <property type="entry name" value="Cullin_repeat-like_dom_sf"/>
</dbReference>
<dbReference type="SUPFAM" id="SSF46785">
    <property type="entry name" value="Winged helix' DNA-binding domain"/>
    <property type="match status" value="1"/>
</dbReference>
<dbReference type="RefSeq" id="XP_028544322.1">
    <property type="nucleotide sequence ID" value="XM_028688521.1"/>
</dbReference>
<reference evidence="6" key="1">
    <citation type="submission" date="2017-04" db="EMBL/GenBank/DDBJ databases">
        <title>Plasmodium gonderi genome.</title>
        <authorList>
            <person name="Arisue N."/>
            <person name="Honma H."/>
            <person name="Kawai S."/>
            <person name="Tougan T."/>
            <person name="Tanabe K."/>
            <person name="Horii T."/>
        </authorList>
    </citation>
    <scope>NUCLEOTIDE SEQUENCE [LARGE SCALE GENOMIC DNA]</scope>
    <source>
        <strain evidence="6">ATCC 30045</strain>
    </source>
</reference>
<dbReference type="SUPFAM" id="SSF74788">
    <property type="entry name" value="Cullin repeat-like"/>
    <property type="match status" value="1"/>
</dbReference>
<dbReference type="Gene3D" id="1.10.10.10">
    <property type="entry name" value="Winged helix-like DNA-binding domain superfamily/Winged helix DNA-binding domain"/>
    <property type="match status" value="1"/>
</dbReference>
<dbReference type="InterPro" id="IPR059120">
    <property type="entry name" value="Cullin-like_AB"/>
</dbReference>